<evidence type="ECO:0000256" key="7">
    <source>
        <dbReference type="ARBA" id="ARBA00023128"/>
    </source>
</evidence>
<evidence type="ECO:0000256" key="9">
    <source>
        <dbReference type="RuleBase" id="RU367142"/>
    </source>
</evidence>
<reference evidence="11 12" key="1">
    <citation type="journal article" date="2016" name="Mol. Biol. Evol.">
        <title>Comparative Genomics of Early-Diverging Mushroom-Forming Fungi Provides Insights into the Origins of Lignocellulose Decay Capabilities.</title>
        <authorList>
            <person name="Nagy L.G."/>
            <person name="Riley R."/>
            <person name="Tritt A."/>
            <person name="Adam C."/>
            <person name="Daum C."/>
            <person name="Floudas D."/>
            <person name="Sun H."/>
            <person name="Yadav J.S."/>
            <person name="Pangilinan J."/>
            <person name="Larsson K.H."/>
            <person name="Matsuura K."/>
            <person name="Barry K."/>
            <person name="Labutti K."/>
            <person name="Kuo R."/>
            <person name="Ohm R.A."/>
            <person name="Bhattacharya S.S."/>
            <person name="Shirouzu T."/>
            <person name="Yoshinaga Y."/>
            <person name="Martin F.M."/>
            <person name="Grigoriev I.V."/>
            <person name="Hibbett D.S."/>
        </authorList>
    </citation>
    <scope>NUCLEOTIDE SEQUENCE [LARGE SCALE GENOMIC DNA]</scope>
    <source>
        <strain evidence="11 12">HHB12733</strain>
    </source>
</reference>
<dbReference type="Gene3D" id="3.10.450.320">
    <property type="entry name" value="Mitochondrial import inner membrane translocase subunit Tim21"/>
    <property type="match status" value="1"/>
</dbReference>
<keyword evidence="4 9" id="KW-0812">Transmembrane</keyword>
<evidence type="ECO:0000313" key="11">
    <source>
        <dbReference type="EMBL" id="KZT61341.1"/>
    </source>
</evidence>
<feature type="compositionally biased region" description="Basic and acidic residues" evidence="10">
    <location>
        <begin position="71"/>
        <end position="80"/>
    </location>
</feature>
<gene>
    <name evidence="11" type="ORF">CALCODRAFT_464426</name>
</gene>
<evidence type="ECO:0000256" key="6">
    <source>
        <dbReference type="ARBA" id="ARBA00022989"/>
    </source>
</evidence>
<comment type="similarity">
    <text evidence="2 9">Belongs to the TIM21 family.</text>
</comment>
<feature type="region of interest" description="Disordered" evidence="10">
    <location>
        <begin position="26"/>
        <end position="85"/>
    </location>
</feature>
<keyword evidence="9" id="KW-0813">Transport</keyword>
<feature type="transmembrane region" description="Helical" evidence="9">
    <location>
        <begin position="99"/>
        <end position="119"/>
    </location>
</feature>
<dbReference type="OrthoDB" id="436405at2759"/>
<keyword evidence="12" id="KW-1185">Reference proteome</keyword>
<dbReference type="STRING" id="1353952.A0A165J3X1"/>
<comment type="subcellular location">
    <subcellularLocation>
        <location evidence="9">Mitochondrion inner membrane</location>
        <topology evidence="9">Single-pass membrane protein</topology>
    </subcellularLocation>
    <subcellularLocation>
        <location evidence="1">Mitochondrion membrane</location>
        <topology evidence="1">Single-pass membrane protein</topology>
    </subcellularLocation>
</comment>
<comment type="subunit">
    <text evidence="9">Component of the TIM23 complex.</text>
</comment>
<dbReference type="Proteomes" id="UP000076842">
    <property type="component" value="Unassembled WGS sequence"/>
</dbReference>
<dbReference type="Pfam" id="PF08294">
    <property type="entry name" value="TIM21"/>
    <property type="match status" value="1"/>
</dbReference>
<evidence type="ECO:0000313" key="12">
    <source>
        <dbReference type="Proteomes" id="UP000076842"/>
    </source>
</evidence>
<dbReference type="PANTHER" id="PTHR13032">
    <property type="entry name" value="MITOCHONDRIAL IMPORT INNER MEMBRANE TRANSLOCASE SUBUNIT TIM21"/>
    <property type="match status" value="1"/>
</dbReference>
<sequence length="361" mass="39730">MGTMNHLRTVQRLRLTLRVHCKARARPFATHRDPYPTTTPPPPTPSPSLLSQLPPRSETNNVGPFALQLDRSPKTSEDAKPWSQLSAAQRVKRTTARTTNFGVILAGAGLSAVIIYALATELFARNSPTVLYGEICEKLKASELITSQLHPPLIFHNTPPSSHVPRHRGRQVPAQLVVDSAGQEHLVFRFWVEGKGSRPVSASAPPDDPEEPLWDRAVKHARTVSGKVVDQSRRAFAFLVGEPLPAKPTTPRTVQPTAEPVREEKKSSGWGIAGLFSGIRGNLGGKTKEVQSQELDFEGEVHVDMIKNERGDFVYRHLFVDIPSECYIHQYLCPVADTAGRYTFPTSTAHIHRGYAAGPTG</sequence>
<evidence type="ECO:0000256" key="4">
    <source>
        <dbReference type="ARBA" id="ARBA00022692"/>
    </source>
</evidence>
<evidence type="ECO:0000256" key="8">
    <source>
        <dbReference type="ARBA" id="ARBA00023136"/>
    </source>
</evidence>
<proteinExistence type="inferred from homology"/>
<keyword evidence="9" id="KW-0653">Protein transport</keyword>
<dbReference type="GO" id="GO:0030150">
    <property type="term" value="P:protein import into mitochondrial matrix"/>
    <property type="evidence" value="ECO:0007669"/>
    <property type="project" value="UniProtKB-UniRule"/>
</dbReference>
<evidence type="ECO:0000256" key="1">
    <source>
        <dbReference type="ARBA" id="ARBA00004304"/>
    </source>
</evidence>
<dbReference type="PANTHER" id="PTHR13032:SF6">
    <property type="entry name" value="MITOCHONDRIAL IMPORT INNER MEMBRANE TRANSLOCASE SUBUNIT TIM21"/>
    <property type="match status" value="1"/>
</dbReference>
<keyword evidence="7 9" id="KW-0496">Mitochondrion</keyword>
<dbReference type="EMBL" id="KV423924">
    <property type="protein sequence ID" value="KZT61341.1"/>
    <property type="molecule type" value="Genomic_DNA"/>
</dbReference>
<evidence type="ECO:0000256" key="10">
    <source>
        <dbReference type="SAM" id="MobiDB-lite"/>
    </source>
</evidence>
<keyword evidence="8 9" id="KW-0472">Membrane</keyword>
<dbReference type="AlphaFoldDB" id="A0A165J3X1"/>
<dbReference type="InterPro" id="IPR038552">
    <property type="entry name" value="Tim21_IMS_sf"/>
</dbReference>
<accession>A0A165J3X1</accession>
<evidence type="ECO:0000256" key="2">
    <source>
        <dbReference type="ARBA" id="ARBA00010867"/>
    </source>
</evidence>
<evidence type="ECO:0000256" key="3">
    <source>
        <dbReference type="ARBA" id="ARBA00020726"/>
    </source>
</evidence>
<feature type="compositionally biased region" description="Pro residues" evidence="10">
    <location>
        <begin position="37"/>
        <end position="46"/>
    </location>
</feature>
<feature type="non-terminal residue" evidence="11">
    <location>
        <position position="361"/>
    </location>
</feature>
<evidence type="ECO:0000256" key="5">
    <source>
        <dbReference type="ARBA" id="ARBA00022946"/>
    </source>
</evidence>
<keyword evidence="5" id="KW-0809">Transit peptide</keyword>
<keyword evidence="9" id="KW-0999">Mitochondrion inner membrane</keyword>
<dbReference type="InterPro" id="IPR013261">
    <property type="entry name" value="Tim21"/>
</dbReference>
<name>A0A165J3X1_9BASI</name>
<organism evidence="11 12">
    <name type="scientific">Calocera cornea HHB12733</name>
    <dbReference type="NCBI Taxonomy" id="1353952"/>
    <lineage>
        <taxon>Eukaryota</taxon>
        <taxon>Fungi</taxon>
        <taxon>Dikarya</taxon>
        <taxon>Basidiomycota</taxon>
        <taxon>Agaricomycotina</taxon>
        <taxon>Dacrymycetes</taxon>
        <taxon>Dacrymycetales</taxon>
        <taxon>Dacrymycetaceae</taxon>
        <taxon>Calocera</taxon>
    </lineage>
</organism>
<protein>
    <recommendedName>
        <fullName evidence="3 9">Mitochondrial import inner membrane translocase subunit Tim21</fullName>
    </recommendedName>
</protein>
<dbReference type="InParanoid" id="A0A165J3X1"/>
<keyword evidence="9" id="KW-0811">Translocation</keyword>
<dbReference type="GO" id="GO:0005744">
    <property type="term" value="C:TIM23 mitochondrial import inner membrane translocase complex"/>
    <property type="evidence" value="ECO:0007669"/>
    <property type="project" value="UniProtKB-UniRule"/>
</dbReference>
<keyword evidence="6 9" id="KW-1133">Transmembrane helix</keyword>
<comment type="function">
    <text evidence="9">Essential component of the TIM23 complex, a complex that mediates the translocation of transit peptide-containing proteins across the mitochondrial inner membrane.</text>
</comment>